<dbReference type="InterPro" id="IPR011990">
    <property type="entry name" value="TPR-like_helical_dom_sf"/>
</dbReference>
<accession>A0A8J6CA95</accession>
<dbReference type="PANTHER" id="PTHR14781">
    <property type="entry name" value="INTRAFLAGELLAR TRANSPORT PROTEIN 56"/>
    <property type="match status" value="1"/>
</dbReference>
<dbReference type="AlphaFoldDB" id="A0A8J6CA95"/>
<dbReference type="OrthoDB" id="95390at2759"/>
<comment type="caution">
    <text evidence="6">The sequence shown here is derived from an EMBL/GenBank/DDBJ whole genome shotgun (WGS) entry which is preliminary data.</text>
</comment>
<evidence type="ECO:0000256" key="1">
    <source>
        <dbReference type="ARBA" id="ARBA00004138"/>
    </source>
</evidence>
<dbReference type="GO" id="GO:0036064">
    <property type="term" value="C:ciliary basal body"/>
    <property type="evidence" value="ECO:0007669"/>
    <property type="project" value="TreeGrafter"/>
</dbReference>
<evidence type="ECO:0000256" key="5">
    <source>
        <dbReference type="ARBA" id="ARBA00023273"/>
    </source>
</evidence>
<reference evidence="6" key="1">
    <citation type="submission" date="2021-05" db="EMBL/GenBank/DDBJ databases">
        <title>The genome of the haptophyte Pavlova lutheri (Diacronema luteri, Pavlovales) - a model for lipid biosynthesis in eukaryotic algae.</title>
        <authorList>
            <person name="Hulatt C.J."/>
            <person name="Posewitz M.C."/>
        </authorList>
    </citation>
    <scope>NUCLEOTIDE SEQUENCE</scope>
    <source>
        <strain evidence="6">NIVA-4/92</strain>
    </source>
</reference>
<comment type="similarity">
    <text evidence="2">Belongs to the IFT56 family.</text>
</comment>
<gene>
    <name evidence="6" type="ORF">KFE25_004501</name>
</gene>
<protein>
    <recommendedName>
        <fullName evidence="8">Intraflagellar transport protein 56</fullName>
    </recommendedName>
</protein>
<dbReference type="OMA" id="FIIRRDY"/>
<keyword evidence="4" id="KW-0802">TPR repeat</keyword>
<dbReference type="Gene3D" id="1.25.40.10">
    <property type="entry name" value="Tetratricopeptide repeat domain"/>
    <property type="match status" value="2"/>
</dbReference>
<dbReference type="SUPFAM" id="SSF48452">
    <property type="entry name" value="TPR-like"/>
    <property type="match status" value="2"/>
</dbReference>
<dbReference type="FunFam" id="1.25.40.10:FF:000233">
    <property type="entry name" value="Tetratricopeptide repeat domain 26"/>
    <property type="match status" value="1"/>
</dbReference>
<evidence type="ECO:0000313" key="6">
    <source>
        <dbReference type="EMBL" id="KAG8460253.1"/>
    </source>
</evidence>
<organism evidence="6 7">
    <name type="scientific">Diacronema lutheri</name>
    <name type="common">Unicellular marine alga</name>
    <name type="synonym">Monochrysis lutheri</name>
    <dbReference type="NCBI Taxonomy" id="2081491"/>
    <lineage>
        <taxon>Eukaryota</taxon>
        <taxon>Haptista</taxon>
        <taxon>Haptophyta</taxon>
        <taxon>Pavlovophyceae</taxon>
        <taxon>Pavlovales</taxon>
        <taxon>Pavlovaceae</taxon>
        <taxon>Diacronema</taxon>
    </lineage>
</organism>
<evidence type="ECO:0008006" key="8">
    <source>
        <dbReference type="Google" id="ProtNLM"/>
    </source>
</evidence>
<dbReference type="PANTHER" id="PTHR14781:SF0">
    <property type="entry name" value="INTRAFLAGELLAR TRANSPORT PROTEIN 56"/>
    <property type="match status" value="1"/>
</dbReference>
<dbReference type="GO" id="GO:0030992">
    <property type="term" value="C:intraciliary transport particle B"/>
    <property type="evidence" value="ECO:0007669"/>
    <property type="project" value="TreeGrafter"/>
</dbReference>
<dbReference type="GO" id="GO:0035735">
    <property type="term" value="P:intraciliary transport involved in cilium assembly"/>
    <property type="evidence" value="ECO:0007669"/>
    <property type="project" value="TreeGrafter"/>
</dbReference>
<dbReference type="EMBL" id="JAGTXO010000034">
    <property type="protein sequence ID" value="KAG8460253.1"/>
    <property type="molecule type" value="Genomic_DNA"/>
</dbReference>
<evidence type="ECO:0000313" key="7">
    <source>
        <dbReference type="Proteomes" id="UP000751190"/>
    </source>
</evidence>
<proteinExistence type="inferred from homology"/>
<evidence type="ECO:0000256" key="2">
    <source>
        <dbReference type="ARBA" id="ARBA00007834"/>
    </source>
</evidence>
<dbReference type="Proteomes" id="UP000751190">
    <property type="component" value="Unassembled WGS sequence"/>
</dbReference>
<evidence type="ECO:0000256" key="3">
    <source>
        <dbReference type="ARBA" id="ARBA00022737"/>
    </source>
</evidence>
<name>A0A8J6CA95_DIALT</name>
<keyword evidence="3" id="KW-0677">Repeat</keyword>
<dbReference type="GO" id="GO:0035720">
    <property type="term" value="P:intraciliary anterograde transport"/>
    <property type="evidence" value="ECO:0007669"/>
    <property type="project" value="TreeGrafter"/>
</dbReference>
<evidence type="ECO:0000256" key="4">
    <source>
        <dbReference type="ARBA" id="ARBA00022803"/>
    </source>
</evidence>
<dbReference type="GO" id="GO:0120170">
    <property type="term" value="F:intraciliary transport particle B binding"/>
    <property type="evidence" value="ECO:0007669"/>
    <property type="project" value="TreeGrafter"/>
</dbReference>
<keyword evidence="5" id="KW-0966">Cell projection</keyword>
<keyword evidence="7" id="KW-1185">Reference proteome</keyword>
<comment type="subcellular location">
    <subcellularLocation>
        <location evidence="1">Cell projection</location>
        <location evidence="1">Cilium</location>
    </subcellularLocation>
</comment>
<dbReference type="GO" id="GO:0097546">
    <property type="term" value="C:ciliary base"/>
    <property type="evidence" value="ECO:0007669"/>
    <property type="project" value="TreeGrafter"/>
</dbReference>
<sequence length="589" mass="66872">MMLTNKAKQQGAKPIAQRKVAETPKLDALIAKRDYVGAITLLEFELQSQRDAHSASGWQHNPTTGEYEWVAGGAQPPRPDASTEEVRRLLWLAYAAFHCGDFKKALDTYAKLEEEHGYADPELHTHAACCLLGLGWYRDADERAARSPPSALQNRLLFHVAHRLNDEAKLMEHHQQLQDTTEDQLSLASIHYLRNHFQEATDIYKRLLLENREYAALNVYVALCYYKLDYYDVSLEILASYLQQHADSAVALNLKACNQFRLYDGKAAEAELAPLVASAPSIEKIEFDLVRHNMVVFRNGERALQVLPALIEVVAEARLNLVIYHMHQNEVEEAYNLLKDLEPTSPQEYILKGVVNLAMGQALDSREHLKVAQQYFQLVGASASECDTIPGRQCMASCFFVLRQFDDVLIYLRSIEAYFPNDEAFLYNFSITRAAAGQTKDAEAGLLQLQQGANGDQFRADYVYNMWLARCFVLNGKSRAAWELYLKLEGSQESFAMLQLLANDCYKVGAFLYSAKAFDTLERLDPNPEYWDGKRGACVGAFQQIVAGRERKETLRDVLSILKNTRNPQVEYLMRLMKKWARENGVTVT</sequence>
<dbReference type="InterPro" id="IPR030511">
    <property type="entry name" value="TTC26"/>
</dbReference>